<comment type="caution">
    <text evidence="1">The sequence shown here is derived from an EMBL/GenBank/DDBJ whole genome shotgun (WGS) entry which is preliminary data.</text>
</comment>
<dbReference type="EMBL" id="JAENHL010000008">
    <property type="protein sequence ID" value="MBK1871412.1"/>
    <property type="molecule type" value="Genomic_DNA"/>
</dbReference>
<protein>
    <submittedName>
        <fullName evidence="1">Enoyl-CoA hydratase/isomerase family protein</fullName>
    </submittedName>
</protein>
<gene>
    <name evidence="1" type="ORF">JHL16_33905</name>
</gene>
<sequence length="262" mass="28340">MESHIEIERHGDVGVIALNRPRARNALNTALLLQLRKAIKEASADPKMRAVILTGRGGGFCAGADVREWADKNAGIDPFPNNDWVEECIKMVQDVARCPKPTIAMIDGAAVGAGLDMALACDFRYASERAKFVCSYIRVGFAPDCGGTWLMPRIIGVELAKRFAFTGELWDAATAKANRLVGDVYPVAELTDRTLEFASRLAAGPTVAIALTKKLIDSAFGRSLPEQQIEEQAAGRICVTTRDHAEGLAAANERREPKFIGA</sequence>
<organism evidence="1 2">
    <name type="scientific">Taklimakanibacter albus</name>
    <dbReference type="NCBI Taxonomy" id="2800327"/>
    <lineage>
        <taxon>Bacteria</taxon>
        <taxon>Pseudomonadati</taxon>
        <taxon>Pseudomonadota</taxon>
        <taxon>Alphaproteobacteria</taxon>
        <taxon>Hyphomicrobiales</taxon>
        <taxon>Aestuariivirgaceae</taxon>
        <taxon>Taklimakanibacter</taxon>
    </lineage>
</organism>
<keyword evidence="2" id="KW-1185">Reference proteome</keyword>
<reference evidence="1" key="1">
    <citation type="submission" date="2021-01" db="EMBL/GenBank/DDBJ databases">
        <authorList>
            <person name="Sun Q."/>
        </authorList>
    </citation>
    <scope>NUCLEOTIDE SEQUENCE</scope>
    <source>
        <strain evidence="1">YIM B02566</strain>
    </source>
</reference>
<evidence type="ECO:0000313" key="2">
    <source>
        <dbReference type="Proteomes" id="UP000616151"/>
    </source>
</evidence>
<proteinExistence type="predicted"/>
<accession>A0ACC5RFN9</accession>
<evidence type="ECO:0000313" key="1">
    <source>
        <dbReference type="EMBL" id="MBK1871412.1"/>
    </source>
</evidence>
<dbReference type="Proteomes" id="UP000616151">
    <property type="component" value="Unassembled WGS sequence"/>
</dbReference>
<name>A0ACC5RFN9_9HYPH</name>